<dbReference type="EMBL" id="CP106753">
    <property type="protein sequence ID" value="UXY14559.1"/>
    <property type="molecule type" value="Genomic_DNA"/>
</dbReference>
<organism evidence="1 2">
    <name type="scientific">Chitiniphilus purpureus</name>
    <dbReference type="NCBI Taxonomy" id="2981137"/>
    <lineage>
        <taxon>Bacteria</taxon>
        <taxon>Pseudomonadati</taxon>
        <taxon>Pseudomonadota</taxon>
        <taxon>Betaproteobacteria</taxon>
        <taxon>Neisseriales</taxon>
        <taxon>Chitinibacteraceae</taxon>
        <taxon>Chitiniphilus</taxon>
    </lineage>
</organism>
<name>A0ABY6DJN6_9NEIS</name>
<gene>
    <name evidence="1" type="ORF">N8I74_14700</name>
</gene>
<evidence type="ECO:0000313" key="2">
    <source>
        <dbReference type="Proteomes" id="UP001061302"/>
    </source>
</evidence>
<dbReference type="RefSeq" id="WP_263123859.1">
    <property type="nucleotide sequence ID" value="NZ_CP106753.1"/>
</dbReference>
<sequence length="175" mass="19816">MNGLLVRPIGNRFNPLRSFPVPWVEGRPAQEILNKSQPMRSIASRVVAAILIAPVLALADPPLGVFGHQFTEREGEPVWTIEQESADVFTLFVHGDSLGWRLDRLDSDEIKSFWRKMGWPQGAVHHASCIGDGESVFCHMPANARRRIPWLAENKSDYFYYDTMAGVMEIRLIAR</sequence>
<proteinExistence type="predicted"/>
<evidence type="ECO:0000313" key="1">
    <source>
        <dbReference type="EMBL" id="UXY14559.1"/>
    </source>
</evidence>
<reference evidence="1" key="1">
    <citation type="submission" date="2022-10" db="EMBL/GenBank/DDBJ databases">
        <title>Chitiniphilus purpureus sp. nov., a novel chitin-degrading bacterium isolated from crawfish pond sediment.</title>
        <authorList>
            <person name="Li K."/>
        </authorList>
    </citation>
    <scope>NUCLEOTIDE SEQUENCE</scope>
    <source>
        <strain evidence="1">CD1</strain>
    </source>
</reference>
<dbReference type="Proteomes" id="UP001061302">
    <property type="component" value="Chromosome"/>
</dbReference>
<protein>
    <submittedName>
        <fullName evidence="1">Uncharacterized protein</fullName>
    </submittedName>
</protein>
<keyword evidence="2" id="KW-1185">Reference proteome</keyword>
<accession>A0ABY6DJN6</accession>